<sequence>MGNKLKWGIASLICCLAVTAACSNNEPAAPKAASGNGKEAGKTESADPLGKYDPPIEMTTWRVVNSSFKFTNGETINDNVWYRAYKDLLGINLKNIWTVNDTNGSGDQKINVSIASNDIPDVMEVNPTQFKQLVDADLAEDLTKIYEQTASPLLKSIVEMDPNTLKAAFLNGKLMAMPNPYPAIEHARVLWVRADWLKNVNLPAPKTMQDVYAISKAFATMDPDKNGKNDTFGLAVNKDITTGGIADIQGFANGFHAYPDYWIKDSSGKLAFGSIQPEMKNVLAKLNELYKNGEIDKEFGVKDTTQIGKDAAAGKIGLEFGQWWNPTLPLQSVVDNDPKADWKAYPLVSVDDKPALAATGNPSGNFYVAKKGSKHPEAVIKMMNLYVEKLYGKTQEPTKYQLNDGIEVFKYGAVRGGPPTKNLNIMEKVGEALKTKDTSQLNDEMKSFYESILKFRAGDPKGWTGEALYGPEGSTRILDKYMKEKLTMPTAFFGPPTKSQAKVQQTLKKLQLEKFTKIILGQDPVDSFDKFVDDWKKLGGDQWTQEVNEWAQANK</sequence>
<feature type="region of interest" description="Disordered" evidence="2">
    <location>
        <begin position="27"/>
        <end position="53"/>
    </location>
</feature>
<dbReference type="CDD" id="cd13580">
    <property type="entry name" value="PBP2_AlgQ_like_1"/>
    <property type="match status" value="1"/>
</dbReference>
<dbReference type="PANTHER" id="PTHR43649:SF33">
    <property type="entry name" value="POLYGALACTURONAN_RHAMNOGALACTURONAN-BINDING PROTEIN YTCQ"/>
    <property type="match status" value="1"/>
</dbReference>
<feature type="signal peptide" evidence="3">
    <location>
        <begin position="1"/>
        <end position="20"/>
    </location>
</feature>
<protein>
    <submittedName>
        <fullName evidence="4">Extracellular solute-binding protein</fullName>
    </submittedName>
</protein>
<dbReference type="AlphaFoldDB" id="A0A4R5KZT4"/>
<accession>A0A4R5KZT4</accession>
<proteinExistence type="predicted"/>
<evidence type="ECO:0000313" key="4">
    <source>
        <dbReference type="EMBL" id="TDG00708.1"/>
    </source>
</evidence>
<dbReference type="OrthoDB" id="9787283at2"/>
<gene>
    <name evidence="4" type="ORF">E1757_03535</name>
</gene>
<evidence type="ECO:0000313" key="5">
    <source>
        <dbReference type="Proteomes" id="UP000295636"/>
    </source>
</evidence>
<keyword evidence="5" id="KW-1185">Reference proteome</keyword>
<organism evidence="4 5">
    <name type="scientific">Paenibacillus piri</name>
    <dbReference type="NCBI Taxonomy" id="2547395"/>
    <lineage>
        <taxon>Bacteria</taxon>
        <taxon>Bacillati</taxon>
        <taxon>Bacillota</taxon>
        <taxon>Bacilli</taxon>
        <taxon>Bacillales</taxon>
        <taxon>Paenibacillaceae</taxon>
        <taxon>Paenibacillus</taxon>
    </lineage>
</organism>
<evidence type="ECO:0000256" key="2">
    <source>
        <dbReference type="SAM" id="MobiDB-lite"/>
    </source>
</evidence>
<keyword evidence="1 3" id="KW-0732">Signal</keyword>
<evidence type="ECO:0000256" key="1">
    <source>
        <dbReference type="ARBA" id="ARBA00022729"/>
    </source>
</evidence>
<reference evidence="4 5" key="1">
    <citation type="submission" date="2019-03" db="EMBL/GenBank/DDBJ databases">
        <title>This is whole genome sequence of Paenibacillus sp MS74 strain.</title>
        <authorList>
            <person name="Trinh H.N."/>
        </authorList>
    </citation>
    <scope>NUCLEOTIDE SEQUENCE [LARGE SCALE GENOMIC DNA]</scope>
    <source>
        <strain evidence="4 5">MS74</strain>
    </source>
</reference>
<evidence type="ECO:0000256" key="3">
    <source>
        <dbReference type="SAM" id="SignalP"/>
    </source>
</evidence>
<feature type="chain" id="PRO_5038927639" evidence="3">
    <location>
        <begin position="21"/>
        <end position="555"/>
    </location>
</feature>
<dbReference type="RefSeq" id="WP_133225419.1">
    <property type="nucleotide sequence ID" value="NZ_SMRT01000001.1"/>
</dbReference>
<dbReference type="PANTHER" id="PTHR43649">
    <property type="entry name" value="ARABINOSE-BINDING PROTEIN-RELATED"/>
    <property type="match status" value="1"/>
</dbReference>
<dbReference type="EMBL" id="SMRT01000001">
    <property type="protein sequence ID" value="TDG00708.1"/>
    <property type="molecule type" value="Genomic_DNA"/>
</dbReference>
<dbReference type="PROSITE" id="PS51257">
    <property type="entry name" value="PROKAR_LIPOPROTEIN"/>
    <property type="match status" value="1"/>
</dbReference>
<dbReference type="Proteomes" id="UP000295636">
    <property type="component" value="Unassembled WGS sequence"/>
</dbReference>
<name>A0A4R5KZT4_9BACL</name>
<dbReference type="SUPFAM" id="SSF53850">
    <property type="entry name" value="Periplasmic binding protein-like II"/>
    <property type="match status" value="1"/>
</dbReference>
<dbReference type="Gene3D" id="3.40.190.10">
    <property type="entry name" value="Periplasmic binding protein-like II"/>
    <property type="match status" value="3"/>
</dbReference>
<comment type="caution">
    <text evidence="4">The sequence shown here is derived from an EMBL/GenBank/DDBJ whole genome shotgun (WGS) entry which is preliminary data.</text>
</comment>
<dbReference type="InterPro" id="IPR050490">
    <property type="entry name" value="Bact_solute-bd_prot1"/>
</dbReference>